<evidence type="ECO:0000256" key="5">
    <source>
        <dbReference type="SAM" id="Phobius"/>
    </source>
</evidence>
<keyword evidence="2 5" id="KW-0812">Transmembrane</keyword>
<dbReference type="GO" id="GO:0016020">
    <property type="term" value="C:membrane"/>
    <property type="evidence" value="ECO:0007669"/>
    <property type="project" value="UniProtKB-SubCell"/>
</dbReference>
<protein>
    <recommendedName>
        <fullName evidence="8">MAPEG family protein</fullName>
    </recommendedName>
</protein>
<dbReference type="OrthoDB" id="5516290at2"/>
<evidence type="ECO:0000256" key="4">
    <source>
        <dbReference type="ARBA" id="ARBA00023136"/>
    </source>
</evidence>
<name>A0A560HFA0_9PROT</name>
<evidence type="ECO:0000313" key="7">
    <source>
        <dbReference type="Proteomes" id="UP000315751"/>
    </source>
</evidence>
<evidence type="ECO:0000313" key="6">
    <source>
        <dbReference type="EMBL" id="TWB44164.1"/>
    </source>
</evidence>
<comment type="caution">
    <text evidence="6">The sequence shown here is derived from an EMBL/GenBank/DDBJ whole genome shotgun (WGS) entry which is preliminary data.</text>
</comment>
<dbReference type="RefSeq" id="WP_145730004.1">
    <property type="nucleotide sequence ID" value="NZ_VITR01000003.1"/>
</dbReference>
<dbReference type="InterPro" id="IPR001129">
    <property type="entry name" value="Membr-assoc_MAPEG"/>
</dbReference>
<keyword evidence="4 5" id="KW-0472">Membrane</keyword>
<feature type="transmembrane region" description="Helical" evidence="5">
    <location>
        <begin position="91"/>
        <end position="110"/>
    </location>
</feature>
<gene>
    <name evidence="6" type="ORF">FBZ90_10370</name>
</gene>
<proteinExistence type="predicted"/>
<feature type="transmembrane region" description="Helical" evidence="5">
    <location>
        <begin position="6"/>
        <end position="27"/>
    </location>
</feature>
<dbReference type="SUPFAM" id="SSF161084">
    <property type="entry name" value="MAPEG domain-like"/>
    <property type="match status" value="1"/>
</dbReference>
<dbReference type="AlphaFoldDB" id="A0A560HFA0"/>
<keyword evidence="7" id="KW-1185">Reference proteome</keyword>
<sequence length="143" mass="15999">MTSSIALFFPMLTLFLFTVLVGLRLFIVRVRAVKRGNVRLSYFRNFTAGTQTEGCATAQRAYGNLLEVPALFYVICVVLMVLRQGDHLYEALAWAYVVLRVVQGLIHLTYNNVLHRAAVYMASMAVLTALWVRLGLALLAFPG</sequence>
<dbReference type="Proteomes" id="UP000315751">
    <property type="component" value="Unassembled WGS sequence"/>
</dbReference>
<organism evidence="6 7">
    <name type="scientific">Nitrospirillum amazonense</name>
    <dbReference type="NCBI Taxonomy" id="28077"/>
    <lineage>
        <taxon>Bacteria</taxon>
        <taxon>Pseudomonadati</taxon>
        <taxon>Pseudomonadota</taxon>
        <taxon>Alphaproteobacteria</taxon>
        <taxon>Rhodospirillales</taxon>
        <taxon>Azospirillaceae</taxon>
        <taxon>Nitrospirillum</taxon>
    </lineage>
</organism>
<evidence type="ECO:0000256" key="2">
    <source>
        <dbReference type="ARBA" id="ARBA00022692"/>
    </source>
</evidence>
<evidence type="ECO:0008006" key="8">
    <source>
        <dbReference type="Google" id="ProtNLM"/>
    </source>
</evidence>
<keyword evidence="3 5" id="KW-1133">Transmembrane helix</keyword>
<dbReference type="Gene3D" id="1.20.120.550">
    <property type="entry name" value="Membrane associated eicosanoid/glutathione metabolism-like domain"/>
    <property type="match status" value="1"/>
</dbReference>
<comment type="subcellular location">
    <subcellularLocation>
        <location evidence="1">Membrane</location>
    </subcellularLocation>
</comment>
<accession>A0A560HFA0</accession>
<evidence type="ECO:0000256" key="1">
    <source>
        <dbReference type="ARBA" id="ARBA00004370"/>
    </source>
</evidence>
<feature type="transmembrane region" description="Helical" evidence="5">
    <location>
        <begin position="117"/>
        <end position="141"/>
    </location>
</feature>
<feature type="transmembrane region" description="Helical" evidence="5">
    <location>
        <begin position="68"/>
        <end position="85"/>
    </location>
</feature>
<dbReference type="InterPro" id="IPR023352">
    <property type="entry name" value="MAPEG-like_dom_sf"/>
</dbReference>
<reference evidence="6 7" key="1">
    <citation type="submission" date="2019-06" db="EMBL/GenBank/DDBJ databases">
        <title>Genomic Encyclopedia of Type Strains, Phase IV (KMG-V): Genome sequencing to study the core and pangenomes of soil and plant-associated prokaryotes.</title>
        <authorList>
            <person name="Whitman W."/>
        </authorList>
    </citation>
    <scope>NUCLEOTIDE SEQUENCE [LARGE SCALE GENOMIC DNA]</scope>
    <source>
        <strain evidence="6 7">BR 11622</strain>
    </source>
</reference>
<dbReference type="Pfam" id="PF01124">
    <property type="entry name" value="MAPEG"/>
    <property type="match status" value="1"/>
</dbReference>
<dbReference type="EMBL" id="VITR01000003">
    <property type="protein sequence ID" value="TWB44164.1"/>
    <property type="molecule type" value="Genomic_DNA"/>
</dbReference>
<evidence type="ECO:0000256" key="3">
    <source>
        <dbReference type="ARBA" id="ARBA00022989"/>
    </source>
</evidence>